<keyword evidence="2" id="KW-1185">Reference proteome</keyword>
<organism evidence="1 2">
    <name type="scientific">Rousettus aegyptiacus</name>
    <name type="common">Egyptian fruit bat</name>
    <name type="synonym">Pteropus aegyptiacus</name>
    <dbReference type="NCBI Taxonomy" id="9407"/>
    <lineage>
        <taxon>Eukaryota</taxon>
        <taxon>Metazoa</taxon>
        <taxon>Chordata</taxon>
        <taxon>Craniata</taxon>
        <taxon>Vertebrata</taxon>
        <taxon>Euteleostomi</taxon>
        <taxon>Mammalia</taxon>
        <taxon>Eutheria</taxon>
        <taxon>Laurasiatheria</taxon>
        <taxon>Chiroptera</taxon>
        <taxon>Yinpterochiroptera</taxon>
        <taxon>Pteropodoidea</taxon>
        <taxon>Pteropodidae</taxon>
        <taxon>Rousettinae</taxon>
        <taxon>Rousettus</taxon>
    </lineage>
</organism>
<reference evidence="1 2" key="1">
    <citation type="journal article" date="2020" name="Nature">
        <title>Six reference-quality genomes reveal evolution of bat adaptations.</title>
        <authorList>
            <person name="Jebb D."/>
            <person name="Huang Z."/>
            <person name="Pippel M."/>
            <person name="Hughes G.M."/>
            <person name="Lavrichenko K."/>
            <person name="Devanna P."/>
            <person name="Winkler S."/>
            <person name="Jermiin L.S."/>
            <person name="Skirmuntt E.C."/>
            <person name="Katzourakis A."/>
            <person name="Burkitt-Gray L."/>
            <person name="Ray D.A."/>
            <person name="Sullivan K.A.M."/>
            <person name="Roscito J.G."/>
            <person name="Kirilenko B.M."/>
            <person name="Davalos L.M."/>
            <person name="Corthals A.P."/>
            <person name="Power M.L."/>
            <person name="Jones G."/>
            <person name="Ransome R.D."/>
            <person name="Dechmann D.K.N."/>
            <person name="Locatelli A.G."/>
            <person name="Puechmaille S.J."/>
            <person name="Fedrigo O."/>
            <person name="Jarvis E.D."/>
            <person name="Hiller M."/>
            <person name="Vernes S.C."/>
            <person name="Myers E.W."/>
            <person name="Teeling E.C."/>
        </authorList>
    </citation>
    <scope>NUCLEOTIDE SEQUENCE [LARGE SCALE GENOMIC DNA]</scope>
    <source>
        <strain evidence="1">MRouAeg1</strain>
        <tissue evidence="1">Muscle</tissue>
    </source>
</reference>
<gene>
    <name evidence="1" type="ORF">HJG63_010129</name>
</gene>
<evidence type="ECO:0000313" key="1">
    <source>
        <dbReference type="EMBL" id="KAF6495736.1"/>
    </source>
</evidence>
<dbReference type="AlphaFoldDB" id="A0A7J8JFR9"/>
<comment type="caution">
    <text evidence="1">The sequence shown here is derived from an EMBL/GenBank/DDBJ whole genome shotgun (WGS) entry which is preliminary data.</text>
</comment>
<proteinExistence type="predicted"/>
<name>A0A7J8JFR9_ROUAE</name>
<dbReference type="EMBL" id="JACASE010000002">
    <property type="protein sequence ID" value="KAF6495736.1"/>
    <property type="molecule type" value="Genomic_DNA"/>
</dbReference>
<protein>
    <submittedName>
        <fullName evidence="1">Uncharacterized protein</fullName>
    </submittedName>
</protein>
<sequence>MALAEDTRLLGQRQRTLLLMAQQETWASALVSVLLALKAHWSKAVGPGGCCACSGLATQMRNTEVKDYGVFLVSCKQTCSLSQREKLLYPSSLLTVNPTMSDGIGKEWSELCILGIPNKKYRDTHSPW</sequence>
<dbReference type="Proteomes" id="UP000593571">
    <property type="component" value="Unassembled WGS sequence"/>
</dbReference>
<evidence type="ECO:0000313" key="2">
    <source>
        <dbReference type="Proteomes" id="UP000593571"/>
    </source>
</evidence>
<accession>A0A7J8JFR9</accession>